<evidence type="ECO:0000313" key="3">
    <source>
        <dbReference type="Proteomes" id="UP000045706"/>
    </source>
</evidence>
<dbReference type="Proteomes" id="UP000045706">
    <property type="component" value="Unassembled WGS sequence"/>
</dbReference>
<sequence length="85" mass="9655">MTELNASYKKKKKKGKGKASVLTSSDPETSSFPELPLNNWDNPSDSDDEDTDVSAQLKLETIPDVQFYDVWDVRIFKKEVMTGRL</sequence>
<accession>A0A0G4LVG5</accession>
<protein>
    <submittedName>
        <fullName evidence="2">Uncharacterized protein</fullName>
    </submittedName>
</protein>
<reference evidence="3" key="1">
    <citation type="submission" date="2015-05" db="EMBL/GenBank/DDBJ databases">
        <authorList>
            <person name="Fogelqvist Johan"/>
        </authorList>
    </citation>
    <scope>NUCLEOTIDE SEQUENCE [LARGE SCALE GENOMIC DNA]</scope>
</reference>
<evidence type="ECO:0000313" key="2">
    <source>
        <dbReference type="EMBL" id="CRK26063.1"/>
    </source>
</evidence>
<dbReference type="AlphaFoldDB" id="A0A0G4LVG5"/>
<evidence type="ECO:0000256" key="1">
    <source>
        <dbReference type="SAM" id="MobiDB-lite"/>
    </source>
</evidence>
<proteinExistence type="predicted"/>
<name>A0A0G4LVG5_VERLO</name>
<organism evidence="2 3">
    <name type="scientific">Verticillium longisporum</name>
    <name type="common">Verticillium dahliae var. longisporum</name>
    <dbReference type="NCBI Taxonomy" id="100787"/>
    <lineage>
        <taxon>Eukaryota</taxon>
        <taxon>Fungi</taxon>
        <taxon>Dikarya</taxon>
        <taxon>Ascomycota</taxon>
        <taxon>Pezizomycotina</taxon>
        <taxon>Sordariomycetes</taxon>
        <taxon>Hypocreomycetidae</taxon>
        <taxon>Glomerellales</taxon>
        <taxon>Plectosphaerellaceae</taxon>
        <taxon>Verticillium</taxon>
    </lineage>
</organism>
<feature type="region of interest" description="Disordered" evidence="1">
    <location>
        <begin position="1"/>
        <end position="52"/>
    </location>
</feature>
<dbReference type="EMBL" id="CVQI01018890">
    <property type="protein sequence ID" value="CRK26063.1"/>
    <property type="molecule type" value="Genomic_DNA"/>
</dbReference>
<feature type="compositionally biased region" description="Basic residues" evidence="1">
    <location>
        <begin position="8"/>
        <end position="17"/>
    </location>
</feature>
<gene>
    <name evidence="2" type="ORF">BN1723_003376</name>
</gene>
<feature type="compositionally biased region" description="Polar residues" evidence="1">
    <location>
        <begin position="21"/>
        <end position="32"/>
    </location>
</feature>